<accession>X0YVD5</accession>
<proteinExistence type="predicted"/>
<reference evidence="1" key="1">
    <citation type="journal article" date="2014" name="Front. Microbiol.">
        <title>High frequency of phylogenetically diverse reductive dehalogenase-homologous genes in deep subseafloor sedimentary metagenomes.</title>
        <authorList>
            <person name="Kawai M."/>
            <person name="Futagami T."/>
            <person name="Toyoda A."/>
            <person name="Takaki Y."/>
            <person name="Nishi S."/>
            <person name="Hori S."/>
            <person name="Arai W."/>
            <person name="Tsubouchi T."/>
            <person name="Morono Y."/>
            <person name="Uchiyama I."/>
            <person name="Ito T."/>
            <person name="Fujiyama A."/>
            <person name="Inagaki F."/>
            <person name="Takami H."/>
        </authorList>
    </citation>
    <scope>NUCLEOTIDE SEQUENCE</scope>
    <source>
        <strain evidence="1">Expedition CK06-06</strain>
    </source>
</reference>
<feature type="non-terminal residue" evidence="1">
    <location>
        <position position="1"/>
    </location>
</feature>
<dbReference type="AlphaFoldDB" id="X0YVD5"/>
<dbReference type="EMBL" id="BARS01054650">
    <property type="protein sequence ID" value="GAG50607.1"/>
    <property type="molecule type" value="Genomic_DNA"/>
</dbReference>
<comment type="caution">
    <text evidence="1">The sequence shown here is derived from an EMBL/GenBank/DDBJ whole genome shotgun (WGS) entry which is preliminary data.</text>
</comment>
<organism evidence="1">
    <name type="scientific">marine sediment metagenome</name>
    <dbReference type="NCBI Taxonomy" id="412755"/>
    <lineage>
        <taxon>unclassified sequences</taxon>
        <taxon>metagenomes</taxon>
        <taxon>ecological metagenomes</taxon>
    </lineage>
</organism>
<gene>
    <name evidence="1" type="ORF">S01H1_80861</name>
</gene>
<evidence type="ECO:0000313" key="1">
    <source>
        <dbReference type="EMBL" id="GAG50607.1"/>
    </source>
</evidence>
<sequence length="170" mass="19174">FAEDDLRALMAGQERPGPASYGSLGHLALMRIRRRLQRGKKHQAHWYAGVPEGDKERLRSLGQRLVNLVSEYLSRGSRRSRLMDEARQIGNQYGKEFVDKQLPVRDAVEAFIFFRKGLDDAAIELAHRGNLSTEEAVEVWELMAGLADQILLAMTDAYEDVRPAQAAPAR</sequence>
<protein>
    <recommendedName>
        <fullName evidence="2">RsbT co-antagonist protein RsbRD N-terminal domain-containing protein</fullName>
    </recommendedName>
</protein>
<name>X0YVD5_9ZZZZ</name>
<evidence type="ECO:0008006" key="2">
    <source>
        <dbReference type="Google" id="ProtNLM"/>
    </source>
</evidence>